<feature type="domain" description="Ras-associating" evidence="12">
    <location>
        <begin position="3663"/>
        <end position="3760"/>
    </location>
</feature>
<feature type="repeat" description="ANK" evidence="6">
    <location>
        <begin position="211"/>
        <end position="240"/>
    </location>
</feature>
<evidence type="ECO:0000259" key="12">
    <source>
        <dbReference type="PROSITE" id="PS50200"/>
    </source>
</evidence>
<feature type="region of interest" description="Disordered" evidence="8">
    <location>
        <begin position="1502"/>
        <end position="1564"/>
    </location>
</feature>
<feature type="region of interest" description="Disordered" evidence="8">
    <location>
        <begin position="2760"/>
        <end position="2799"/>
    </location>
</feature>
<dbReference type="CDD" id="cd00275">
    <property type="entry name" value="C2_PLC_like"/>
    <property type="match status" value="1"/>
</dbReference>
<dbReference type="GO" id="GO:0016042">
    <property type="term" value="P:lipid catabolic process"/>
    <property type="evidence" value="ECO:0007669"/>
    <property type="project" value="UniProtKB-KW"/>
</dbReference>
<dbReference type="FunFam" id="3.20.20.190:FF:000039">
    <property type="entry name" value="Phosphoinositide phospholipase C"/>
    <property type="match status" value="1"/>
</dbReference>
<proteinExistence type="predicted"/>
<evidence type="ECO:0000259" key="10">
    <source>
        <dbReference type="PROSITE" id="PS50008"/>
    </source>
</evidence>
<evidence type="ECO:0000256" key="2">
    <source>
        <dbReference type="ARBA" id="ARBA00022801"/>
    </source>
</evidence>
<dbReference type="PROSITE" id="PS50088">
    <property type="entry name" value="ANK_REPEAT"/>
    <property type="match status" value="2"/>
</dbReference>
<dbReference type="GO" id="GO:0048015">
    <property type="term" value="P:phosphatidylinositol-mediated signaling"/>
    <property type="evidence" value="ECO:0007669"/>
    <property type="project" value="TreeGrafter"/>
</dbReference>
<feature type="compositionally biased region" description="Polar residues" evidence="8">
    <location>
        <begin position="1549"/>
        <end position="1559"/>
    </location>
</feature>
<feature type="region of interest" description="Disordered" evidence="8">
    <location>
        <begin position="745"/>
        <end position="774"/>
    </location>
</feature>
<dbReference type="InterPro" id="IPR001895">
    <property type="entry name" value="RASGEF_cat_dom"/>
</dbReference>
<dbReference type="PROSITE" id="PS50200">
    <property type="entry name" value="RA"/>
    <property type="match status" value="2"/>
</dbReference>
<keyword evidence="5" id="KW-0807">Transducer</keyword>
<feature type="compositionally biased region" description="Polar residues" evidence="8">
    <location>
        <begin position="3163"/>
        <end position="3202"/>
    </location>
</feature>
<dbReference type="PANTHER" id="PTHR10336:SF6">
    <property type="entry name" value="1-PHOSPHATIDYLINOSITOL 4,5-BISPHOSPHATE PHOSPHODIESTERASE EPSILON-1"/>
    <property type="match status" value="1"/>
</dbReference>
<evidence type="ECO:0000256" key="1">
    <source>
        <dbReference type="ARBA" id="ARBA00012368"/>
    </source>
</evidence>
<evidence type="ECO:0000259" key="11">
    <source>
        <dbReference type="PROSITE" id="PS50009"/>
    </source>
</evidence>
<feature type="compositionally biased region" description="Low complexity" evidence="8">
    <location>
        <begin position="3920"/>
        <end position="3933"/>
    </location>
</feature>
<sequence length="4035" mass="443390">MKPGAPRAPKATTDPNAVRAENEVVYPFGVQNDLGHVVLTRNAKSSREDGRGDGCPGPPDPPPPMPPGPTNTPPPPLPPVPPLSPCHPPQPPEPELLSPRVLTASVSHLSLQSTRHNSLASSLSDLSYDVAVLERALRTNDVARVKKCFEKHRHRFQLLERSQHKEETEGTNNAGGATAAAATAGPSSQSKSRPSEINTAEMEENPVVFTNALHLAVEWGANDALRYLLREGVDPNKGGRLPDVYDISVAGSRSASVSAWGSGCVFCPPSPRNISRDVSPSREMARIFSRNSSRNVSSESSRCVSPCRDRLWSAKGMSEASDRSAHLRREAFKNLSAKCDDKTESSNGDQDNPGPSEVRPIISVVYCTSEERRPSSARPSGEIVLPGSGSGSGNEKDTDDWAAGGPPRRMNRRVSWVSSLREPADKNRMTLATKLRKQKLRLPRQRSFSLESELELRTVAKRAVGVAGALASIREARRSISLKSSPLHFPWHFRRESSSVMREGGVFAELRRSSEIFRNILLSIAGREESTPTDEDQYDLEGKDLSFSSLLAAHGRRRSERSVSYSSCSWSDVSIGSETLPRKLLSINPSIPKGLLVVSVESRGREVTFAEHYTSSHLMTLPPVYLAACRGRATPMTLLLQFGAKSTINDSLGNTPLHLAVIQSPTPWDPILDLMESGAKITTRNEKGISPLDLLPPLSRLQKQLVADCWLGLVLEDAAHMTEHSEQGGPRETSSRSSRLFKKLHEARHHRQDKGDLRGNLPKQTLGRTMTSGFVNDQPGGIDSLFIGTEGPTCMNQACPSKVTQKGSVGDEGSDSKKKLRRKKDKSGKSHVEAVDTGRLEWSELARCLLTLKSVASNDECLDEVLQGLVLHRQPLLRRFQQVPPATDVPNDPHTCLSGLLHTLISVVVKSHGNREEPKKSLSEFLSVIASSCLLFATGPHPLQYTAMVAINKIVDVCIVHRITKESREIDGEKPAASNNQLNPTQGPSPRGSSSTSKSNSKGQLPKTHRSKDSTLRTCSLKSGQDLLGILEPAVGPVVNILHNAVTLYKRTIGSRQICTPSVRRRTCSAHCLQLLSARLLVFLAHSPTVQKSLVSEAPLRIFIAALDATHDPQLLCLVLQILATLALDPAHHKPLIDAGVADALPPLLLPADEFFYTNHTTLFARYVKHHAARLLVYLGLHHRSALRVSVFDLITADESTTVSSGTLGNEDLFITWTCSTPPPVLGHPNAASGTLPSIIVMSVESTLIRVLKSLESSVAPGSPYLREPSSTSWLNNSPSRNCFSPALHIRRHSAEAGRRDSIGGPELDPAFVRIFQTCYSAVVHPIILLRLLLHRLLTTGLALRRWKSCASRASFASAYSGHSGHSVFSMFSGESRTSRSRASSTDTESLPLRRRRQVSLTLDCGPGININEGEESQVLHEMEENTPTEPLPPLSPTKKASSIRGIFSKWRSSSQEASVDRTDEMQRLAVDQPGTLMGAKPRESSIFGLLPLAALRAAASRESLQGGSGPNSQANTPMGSPSFLAKQSFRFGSLHQRKTRRLSRNRSLDVSTEATSPKDTPEDEILAFQKRLQNLPDFLDSSIEPPSPPALAPTSPRPRSRSVPKVTLDAPLPLILPGLSTTPPPTSPTLPLPPPAAHLLSPSSPIRNHPMNLPQPLPPAPSSPGLLTPHSPKGPPRGGTPFGEEKGSQIGSLALNDRNDISRRSSVSPMSSGTRRNDSIFISDMPVVHRAVLVFVEDWITTCRPHGKNSVIRELKDFVARVSSCGPPYLRWADHIRMLCPSLVTEDDGAEMESLEAIEHEYWEMQRLVVSGSLPCSKDEAAVLAGIQLRLEECWPRARPPRPTHQLCPAGMPLSSPAPLTPNLTTDRSSTTKTTDDDKDSSLAPLMNESPIHGRSGLASGDGGGDEHIPEEITTKKTSGVGRAVHLLTTCYSSSDDNEMSLSASTKLEDLVPPCYVHAGNMPRLIKDQKRKLFHTSVYESATQLQKLYVQTCRRLPAYGCRLVVVKELLRGKTKKKAARLLGIGPEKIILLDCRTRVLARSQITSDLIQWRAGGGRNHDRLILEFRGTRWSLLVPPAGSGSSCGVSCGHLGTVGGLREAGRALWALLREMDTHFLDDFTFHSRAPLPAETGDSQKRRWKIRSNVSPELEQLEKVLHFPEEVGLALADTESQLFCQVAPLEYLRHVTMDLGIAERCTDQAAQNQLGVNALIDRFNEISSWITHLLVSPPTHEERKAMLSCLLRVARTAWNLGAFGTAVEIIAGLKSSKLKPFWLSLHEKEHVVPTLDVLTKALLGEKVRMDGEKADAGENDFQWSAPEYDSALQRALKIPTCLVVPFFGAYLKELRVILSTPSLVVLSSVSEQHQLQVLSDTVGEDDFCTKVGPGSLLNMNKLRKVQTILEKISMVHQHHTKRQQRTAFLHADRLSIHTSSIERAGFPDEDHGDTVDDLFSGSVDLTDEFVTTASIYQPVQPLHHDHAVSFTPLDNSRNSIDLHVLQVMHHGSTALHIDSDGRAAFVWVKLERSCGTVTWSKPVWSSLRFQHAQPDFLLSVDPEHIPVPAGLVLKYGGVYGSSGSGPGSGGTVGLGGTPDIAGIGLEEGYIDLNGVKEVESGNREVDVTAAMKRFAMETWSTSETCISLVYGMVLSDNRSTVFVFPPRLASTWLTGLRAVVKSLRRVVGRPDRRLFWLKEQYLQLYFEDGRCLSPTMADAIRVFGGRRWSSTAPQGNVPDTPPFRRTASVKFRKKRSLANIHMIKDTFIKGTEHPEPVHRPPSPATRPKTEMGESSTPPTPPHQPPQSLTRIKSAISMVPSPIMEGSPSPQARVSALTHETRLSFTNFVALFQAFSLRSRKDLRDLFDSISTVRTDTGPDTSQPGSPERSHSSSASGTTPKHASKSGNLCSANKPESKFIYDAIASASIVQNGAGVETSRSRVLSLSSFSSFLKTQQGERKVESEVKSIIESFEPDTQLRSQHCMSFEGFARYMMSGNNLAFVSERIMPEEAELDHPFAHYYVAASHNTYLTGHQLKGESSVELYSQVLLTGCRCVELDCWDGDDGDPVIYHGHTFTTKIPFRQVVDAINKSAFLASSYPVILSIENHCSLQQQSRMALTFQTVFGDKLVTRFLFDVDFTDDPCLPSPSQLKNRILIKNKKCHAEIIPNPTIHPSSSSAQASTNPPIRNRSGSRPQSGRTNSIVSNVSGGSINDEYSDDDVESDYEDEIPDERLVVSRQASEQALPITPRTDSLTSQESSLKSASAKRLTGVQVGANAPVISSQYQTEQGDWIVELEDAVPKTKKQSSQIARELSDLVIYIQAIKFRGLSTLSPSSSVRNKILQKKIILPPGNPPTSLPVTPTSSTMSSSNPDHHPRRVISNHPVYQCCSINENAAKKLCRKQPLQVMAHTETQLIRAYPAGMRIDSSNFNPLIFWSFGIQMVALNYQTEDAALHMNAAMFEQNGRCGYVLKPAVMWDRNHVMYRRFNPLEKEFDGLHTVHLHLTIISGQFLSPSNYQASPQVEVEVLGIPVDCAKQKTRIISRNALNPIWSETLSFTIQFRDLAFIRFTVLDGGSGGSGSGHTLSQRVIPLKGLRQGYRHLRLRNIHNQPLPVTTLFIHSRLEEEGEEVGLQSGQKILSKEDSFPVAIPALEGSPLTGQTPVKTAVPLKRRMFFLVVYGVVPDEPYTILKVTQDTTASEVINNALQKSGRTAESAREYVLIEEVARGWDAKEKDLPPTQRVLDPMEKPLQSQSQWKGDGKFILKRTGNDPSSRAWLSSISARGGRFNTDGSRGDKGSRDSDELKQWGDEDNFLVCVYNVSPEIPYAILKVPVKSTAQDIIAQAFVKARRLEDPSKFVLVEELEPMVPSTSGVGTSDSAGSFKKKSTLRGTNRILDDNENVYEVQLKWNTVGRFVLRERKQAYSMFGGTPSSSQSTPQSSSSEKPKQPKGIRASTLARLTKLKLSRNGNTKHREKARQYLTERHALSLHDSSAQMTRPRKSRPRRAAHSEGETLSDEDHTDADFKATVARLKKVSLRKFRMWKS</sequence>
<feature type="repeat" description="ANK" evidence="6">
    <location>
        <begin position="652"/>
        <end position="686"/>
    </location>
</feature>
<dbReference type="Pfam" id="PF00023">
    <property type="entry name" value="Ank"/>
    <property type="match status" value="1"/>
</dbReference>
<dbReference type="InterPro" id="IPR019749">
    <property type="entry name" value="Band_41_domain"/>
</dbReference>
<feature type="compositionally biased region" description="Pro residues" evidence="8">
    <location>
        <begin position="56"/>
        <end position="94"/>
    </location>
</feature>
<dbReference type="SMART" id="SM00148">
    <property type="entry name" value="PLCXc"/>
    <property type="match status" value="1"/>
</dbReference>
<keyword evidence="7" id="KW-0344">Guanine-nucleotide releasing factor</keyword>
<evidence type="ECO:0000313" key="13">
    <source>
        <dbReference type="EMBL" id="CAG7724464.1"/>
    </source>
</evidence>
<reference evidence="13" key="1">
    <citation type="submission" date="2021-06" db="EMBL/GenBank/DDBJ databases">
        <authorList>
            <person name="Hodson N. C."/>
            <person name="Mongue J. A."/>
            <person name="Jaron S. K."/>
        </authorList>
    </citation>
    <scope>NUCLEOTIDE SEQUENCE</scope>
</reference>
<keyword evidence="14" id="KW-1185">Reference proteome</keyword>
<feature type="region of interest" description="Disordered" evidence="8">
    <location>
        <begin position="3972"/>
        <end position="4011"/>
    </location>
</feature>
<keyword evidence="2" id="KW-0378">Hydrolase</keyword>
<feature type="compositionally biased region" description="Polar residues" evidence="8">
    <location>
        <begin position="2863"/>
        <end position="2876"/>
    </location>
</feature>
<dbReference type="PANTHER" id="PTHR10336">
    <property type="entry name" value="PHOSPHOINOSITIDE-SPECIFIC PHOSPHOLIPASE C FAMILY PROTEIN"/>
    <property type="match status" value="1"/>
</dbReference>
<dbReference type="CDD" id="cd17114">
    <property type="entry name" value="RA_PLC-epsilon"/>
    <property type="match status" value="1"/>
</dbReference>
<dbReference type="GO" id="GO:0051209">
    <property type="term" value="P:release of sequestered calcium ion into cytosol"/>
    <property type="evidence" value="ECO:0007669"/>
    <property type="project" value="TreeGrafter"/>
</dbReference>
<dbReference type="Pfam" id="PF00388">
    <property type="entry name" value="PI-PLC-X"/>
    <property type="match status" value="1"/>
</dbReference>
<feature type="region of interest" description="Disordered" evidence="8">
    <location>
        <begin position="969"/>
        <end position="1016"/>
    </location>
</feature>
<dbReference type="PROSITE" id="PS50009">
    <property type="entry name" value="RASGEF_CAT"/>
    <property type="match status" value="1"/>
</dbReference>
<evidence type="ECO:0000256" key="7">
    <source>
        <dbReference type="PROSITE-ProRule" id="PRU00168"/>
    </source>
</evidence>
<feature type="region of interest" description="Disordered" evidence="8">
    <location>
        <begin position="1579"/>
        <end position="1717"/>
    </location>
</feature>
<dbReference type="InterPro" id="IPR015359">
    <property type="entry name" value="PLC_EF-hand-like"/>
</dbReference>
<feature type="compositionally biased region" description="Polar residues" evidence="8">
    <location>
        <begin position="3241"/>
        <end position="3253"/>
    </location>
</feature>
<feature type="compositionally biased region" description="Basic and acidic residues" evidence="8">
    <location>
        <begin position="2760"/>
        <end position="2770"/>
    </location>
</feature>
<feature type="compositionally biased region" description="Pro residues" evidence="8">
    <location>
        <begin position="1654"/>
        <end position="1663"/>
    </location>
</feature>
<feature type="compositionally biased region" description="Low complexity" evidence="8">
    <location>
        <begin position="1638"/>
        <end position="1653"/>
    </location>
</feature>
<feature type="compositionally biased region" description="Basic residues" evidence="8">
    <location>
        <begin position="1536"/>
        <end position="1545"/>
    </location>
</feature>
<dbReference type="Pfam" id="PF00387">
    <property type="entry name" value="PI-PLC-Y"/>
    <property type="match status" value="1"/>
</dbReference>
<feature type="compositionally biased region" description="Low complexity" evidence="8">
    <location>
        <begin position="1612"/>
        <end position="1622"/>
    </location>
</feature>
<feature type="compositionally biased region" description="Basic and acidic residues" evidence="8">
    <location>
        <begin position="1906"/>
        <end position="1916"/>
    </location>
</feature>
<feature type="compositionally biased region" description="Polar residues" evidence="8">
    <location>
        <begin position="762"/>
        <end position="774"/>
    </location>
</feature>
<feature type="compositionally biased region" description="Basic residues" evidence="8">
    <location>
        <begin position="3988"/>
        <end position="3997"/>
    </location>
</feature>
<dbReference type="InterPro" id="IPR028398">
    <property type="entry name" value="PLC-epsilon1_RA2"/>
</dbReference>
<name>A0A8J2KE86_9HEXA</name>
<feature type="compositionally biased region" description="Low complexity" evidence="8">
    <location>
        <begin position="170"/>
        <end position="185"/>
    </location>
</feature>
<dbReference type="Pfam" id="PF00788">
    <property type="entry name" value="RA"/>
    <property type="match status" value="2"/>
</dbReference>
<feature type="region of interest" description="Disordered" evidence="8">
    <location>
        <begin position="797"/>
        <end position="833"/>
    </location>
</feature>
<dbReference type="Pfam" id="PF09279">
    <property type="entry name" value="EF-hand_like"/>
    <property type="match status" value="1"/>
</dbReference>
<dbReference type="InterPro" id="IPR046973">
    <property type="entry name" value="PLC-epsilon1_cat"/>
</dbReference>
<dbReference type="InterPro" id="IPR000909">
    <property type="entry name" value="PLipase_C_PInositol-sp_X_dom"/>
</dbReference>
<dbReference type="InterPro" id="IPR002110">
    <property type="entry name" value="Ankyrin_rpt"/>
</dbReference>
<accession>A0A8J2KE86</accession>
<gene>
    <name evidence="13" type="ORF">AFUS01_LOCUS13487</name>
</gene>
<feature type="compositionally biased region" description="Pro residues" evidence="8">
    <location>
        <begin position="1623"/>
        <end position="1637"/>
    </location>
</feature>
<dbReference type="PROSITE" id="PS50008">
    <property type="entry name" value="PIPLC_Y_DOMAIN"/>
    <property type="match status" value="1"/>
</dbReference>
<dbReference type="CDD" id="cd01780">
    <property type="entry name" value="RA2_PLC-epsilon"/>
    <property type="match status" value="1"/>
</dbReference>
<dbReference type="OrthoDB" id="269822at2759"/>
<feature type="domain" description="Ras-GEF" evidence="11">
    <location>
        <begin position="2159"/>
        <end position="2440"/>
    </location>
</feature>
<feature type="region of interest" description="Disordered" evidence="8">
    <location>
        <begin position="337"/>
        <end position="410"/>
    </location>
</feature>
<feature type="region of interest" description="Disordered" evidence="8">
    <location>
        <begin position="160"/>
        <end position="197"/>
    </location>
</feature>
<feature type="compositionally biased region" description="Polar residues" evidence="8">
    <location>
        <begin position="797"/>
        <end position="807"/>
    </location>
</feature>
<dbReference type="Pfam" id="PF00617">
    <property type="entry name" value="RasGEF"/>
    <property type="match status" value="1"/>
</dbReference>
<dbReference type="SMART" id="SM00314">
    <property type="entry name" value="RA"/>
    <property type="match status" value="2"/>
</dbReference>
<feature type="compositionally biased region" description="Acidic residues" evidence="8">
    <location>
        <begin position="3206"/>
        <end position="3221"/>
    </location>
</feature>
<dbReference type="PROSITE" id="PS50297">
    <property type="entry name" value="ANK_REP_REGION"/>
    <property type="match status" value="1"/>
</dbReference>
<dbReference type="GO" id="GO:0046488">
    <property type="term" value="P:phosphatidylinositol metabolic process"/>
    <property type="evidence" value="ECO:0007669"/>
    <property type="project" value="TreeGrafter"/>
</dbReference>
<keyword evidence="6" id="KW-0040">ANK repeat</keyword>
<organism evidence="13 14">
    <name type="scientific">Allacma fusca</name>
    <dbReference type="NCBI Taxonomy" id="39272"/>
    <lineage>
        <taxon>Eukaryota</taxon>
        <taxon>Metazoa</taxon>
        <taxon>Ecdysozoa</taxon>
        <taxon>Arthropoda</taxon>
        <taxon>Hexapoda</taxon>
        <taxon>Collembola</taxon>
        <taxon>Symphypleona</taxon>
        <taxon>Sminthuridae</taxon>
        <taxon>Allacma</taxon>
    </lineage>
</organism>
<dbReference type="FunFam" id="3.10.20.90:FF:000238">
    <property type="entry name" value="Phosphoinositide phospholipase C"/>
    <property type="match status" value="1"/>
</dbReference>
<feature type="domain" description="Ras-associating" evidence="12">
    <location>
        <begin position="3810"/>
        <end position="3912"/>
    </location>
</feature>
<dbReference type="SMART" id="SM00295">
    <property type="entry name" value="B41"/>
    <property type="match status" value="1"/>
</dbReference>
<feature type="compositionally biased region" description="Low complexity" evidence="8">
    <location>
        <begin position="1705"/>
        <end position="1715"/>
    </location>
</feature>
<evidence type="ECO:0000259" key="9">
    <source>
        <dbReference type="PROSITE" id="PS50004"/>
    </source>
</evidence>
<comment type="caution">
    <text evidence="13">The sequence shown here is derived from an EMBL/GenBank/DDBJ whole genome shotgun (WGS) entry which is preliminary data.</text>
</comment>
<feature type="domain" description="PI-PLC Y-box" evidence="10">
    <location>
        <begin position="3305"/>
        <end position="3467"/>
    </location>
</feature>
<evidence type="ECO:0000256" key="3">
    <source>
        <dbReference type="ARBA" id="ARBA00022963"/>
    </source>
</evidence>
<dbReference type="GO" id="GO:0007186">
    <property type="term" value="P:G protein-coupled receptor signaling pathway"/>
    <property type="evidence" value="ECO:0007669"/>
    <property type="project" value="TreeGrafter"/>
</dbReference>
<dbReference type="Proteomes" id="UP000708208">
    <property type="component" value="Unassembled WGS sequence"/>
</dbReference>
<dbReference type="InterPro" id="IPR001192">
    <property type="entry name" value="PI-PLC_fam"/>
</dbReference>
<dbReference type="InterPro" id="IPR001711">
    <property type="entry name" value="PLipase_C_Pinositol-sp_Y"/>
</dbReference>
<feature type="compositionally biased region" description="Polar residues" evidence="8">
    <location>
        <begin position="186"/>
        <end position="197"/>
    </location>
</feature>
<feature type="region of interest" description="Disordered" evidence="8">
    <location>
        <begin position="1846"/>
        <end position="1918"/>
    </location>
</feature>
<dbReference type="Pfam" id="PF00168">
    <property type="entry name" value="C2"/>
    <property type="match status" value="1"/>
</dbReference>
<dbReference type="GO" id="GO:0048731">
    <property type="term" value="P:system development"/>
    <property type="evidence" value="ECO:0007669"/>
    <property type="project" value="UniProtKB-ARBA"/>
</dbReference>
<feature type="compositionally biased region" description="Polar residues" evidence="8">
    <location>
        <begin position="2883"/>
        <end position="2901"/>
    </location>
</feature>
<feature type="region of interest" description="Disordered" evidence="8">
    <location>
        <begin position="2863"/>
        <end position="2901"/>
    </location>
</feature>
<dbReference type="EC" id="3.1.4.11" evidence="1"/>
<evidence type="ECO:0000313" key="14">
    <source>
        <dbReference type="Proteomes" id="UP000708208"/>
    </source>
</evidence>
<feature type="region of interest" description="Disordered" evidence="8">
    <location>
        <begin position="1"/>
        <end position="97"/>
    </location>
</feature>
<feature type="compositionally biased region" description="Low complexity" evidence="8">
    <location>
        <begin position="984"/>
        <end position="1004"/>
    </location>
</feature>
<feature type="domain" description="C2" evidence="9">
    <location>
        <begin position="3473"/>
        <end position="3597"/>
    </location>
</feature>
<dbReference type="EMBL" id="CAJVCH010109991">
    <property type="protein sequence ID" value="CAG7724464.1"/>
    <property type="molecule type" value="Genomic_DNA"/>
</dbReference>
<dbReference type="GO" id="GO:0005085">
    <property type="term" value="F:guanyl-nucleotide exchange factor activity"/>
    <property type="evidence" value="ECO:0007669"/>
    <property type="project" value="UniProtKB-KW"/>
</dbReference>
<feature type="region of interest" description="Disordered" evidence="8">
    <location>
        <begin position="3158"/>
        <end position="3253"/>
    </location>
</feature>
<dbReference type="SMART" id="SM00239">
    <property type="entry name" value="C2"/>
    <property type="match status" value="1"/>
</dbReference>
<dbReference type="InterPro" id="IPR000008">
    <property type="entry name" value="C2_dom"/>
</dbReference>
<dbReference type="SMART" id="SM00149">
    <property type="entry name" value="PLCYc"/>
    <property type="match status" value="1"/>
</dbReference>
<evidence type="ECO:0000256" key="8">
    <source>
        <dbReference type="SAM" id="MobiDB-lite"/>
    </source>
</evidence>
<evidence type="ECO:0000256" key="5">
    <source>
        <dbReference type="ARBA" id="ARBA00023224"/>
    </source>
</evidence>
<evidence type="ECO:0000256" key="6">
    <source>
        <dbReference type="PROSITE-ProRule" id="PRU00023"/>
    </source>
</evidence>
<dbReference type="InterPro" id="IPR000159">
    <property type="entry name" value="RA_dom"/>
</dbReference>
<feature type="compositionally biased region" description="Polar residues" evidence="8">
    <location>
        <begin position="1511"/>
        <end position="1520"/>
    </location>
</feature>
<dbReference type="SMART" id="SM00147">
    <property type="entry name" value="RasGEF"/>
    <property type="match status" value="1"/>
</dbReference>
<keyword evidence="4" id="KW-0443">Lipid metabolism</keyword>
<feature type="compositionally biased region" description="Low complexity" evidence="8">
    <location>
        <begin position="3349"/>
        <end position="3361"/>
    </location>
</feature>
<dbReference type="CDD" id="cd08596">
    <property type="entry name" value="PI-PLCc_epsilon"/>
    <property type="match status" value="1"/>
</dbReference>
<dbReference type="GO" id="GO:0004435">
    <property type="term" value="F:phosphatidylinositol-4,5-bisphosphate phospholipase C activity"/>
    <property type="evidence" value="ECO:0007669"/>
    <property type="project" value="UniProtKB-EC"/>
</dbReference>
<dbReference type="PROSITE" id="PS50007">
    <property type="entry name" value="PIPLC_X_DOMAIN"/>
    <property type="match status" value="1"/>
</dbReference>
<evidence type="ECO:0000256" key="4">
    <source>
        <dbReference type="ARBA" id="ARBA00023098"/>
    </source>
</evidence>
<dbReference type="SMART" id="SM00248">
    <property type="entry name" value="ANK"/>
    <property type="match status" value="3"/>
</dbReference>
<protein>
    <recommendedName>
        <fullName evidence="1">phosphoinositide phospholipase C</fullName>
        <ecNumber evidence="1">3.1.4.11</ecNumber>
    </recommendedName>
</protein>
<dbReference type="PROSITE" id="PS50004">
    <property type="entry name" value="C2"/>
    <property type="match status" value="1"/>
</dbReference>
<feature type="region of interest" description="Disordered" evidence="8">
    <location>
        <begin position="3916"/>
        <end position="3944"/>
    </location>
</feature>
<feature type="region of interest" description="Disordered" evidence="8">
    <location>
        <begin position="3344"/>
        <end position="3368"/>
    </location>
</feature>
<dbReference type="GO" id="GO:0007265">
    <property type="term" value="P:Ras protein signal transduction"/>
    <property type="evidence" value="ECO:0007669"/>
    <property type="project" value="TreeGrafter"/>
</dbReference>
<keyword evidence="3" id="KW-0442">Lipid degradation</keyword>